<sequence length="192" mass="21783">MKKLVDYISEGFGSKLIEREILIKGISCNVLEGNGPFKNIHSFSTLGVSRYPLKNLKGHELPFGVEIISAVHPIEPSVFDYPGILAAVAFQFTQNYAMSIGNVVVDVVKNMYPVLKDKPHLYLTFPPGPGYWKHDFDDLLIGTKNIKFLCGFPISVQEYSLLKEKGREYFEDYLDQNEIDIFNSKRQSELLS</sequence>
<dbReference type="InterPro" id="IPR020941">
    <property type="entry name" value="SUFU-like_domain"/>
</dbReference>
<comment type="caution">
    <text evidence="2">The sequence shown here is derived from an EMBL/GenBank/DDBJ whole genome shotgun (WGS) entry which is preliminary data.</text>
</comment>
<evidence type="ECO:0000259" key="1">
    <source>
        <dbReference type="Pfam" id="PF05076"/>
    </source>
</evidence>
<organism evidence="2 3">
    <name type="scientific">Rhodocytophaga aerolata</name>
    <dbReference type="NCBI Taxonomy" id="455078"/>
    <lineage>
        <taxon>Bacteria</taxon>
        <taxon>Pseudomonadati</taxon>
        <taxon>Bacteroidota</taxon>
        <taxon>Cytophagia</taxon>
        <taxon>Cytophagales</taxon>
        <taxon>Rhodocytophagaceae</taxon>
        <taxon>Rhodocytophaga</taxon>
    </lineage>
</organism>
<accession>A0ABT8RD36</accession>
<evidence type="ECO:0000313" key="3">
    <source>
        <dbReference type="Proteomes" id="UP001168528"/>
    </source>
</evidence>
<proteinExistence type="predicted"/>
<dbReference type="Pfam" id="PF05076">
    <property type="entry name" value="SUFU"/>
    <property type="match status" value="1"/>
</dbReference>
<evidence type="ECO:0000313" key="2">
    <source>
        <dbReference type="EMBL" id="MDO1449113.1"/>
    </source>
</evidence>
<keyword evidence="3" id="KW-1185">Reference proteome</keyword>
<feature type="domain" description="Suppressor of fused-like" evidence="1">
    <location>
        <begin position="24"/>
        <end position="187"/>
    </location>
</feature>
<dbReference type="EMBL" id="JAUKPO010000016">
    <property type="protein sequence ID" value="MDO1449113.1"/>
    <property type="molecule type" value="Genomic_DNA"/>
</dbReference>
<gene>
    <name evidence="2" type="ORF">Q0590_22745</name>
</gene>
<dbReference type="Proteomes" id="UP001168528">
    <property type="component" value="Unassembled WGS sequence"/>
</dbReference>
<reference evidence="2" key="1">
    <citation type="submission" date="2023-07" db="EMBL/GenBank/DDBJ databases">
        <title>The genome sequence of Rhodocytophaga aerolata KACC 12507.</title>
        <authorList>
            <person name="Zhang X."/>
        </authorList>
    </citation>
    <scope>NUCLEOTIDE SEQUENCE</scope>
    <source>
        <strain evidence="2">KACC 12507</strain>
    </source>
</reference>
<dbReference type="RefSeq" id="WP_302039914.1">
    <property type="nucleotide sequence ID" value="NZ_JAUKPO010000016.1"/>
</dbReference>
<protein>
    <submittedName>
        <fullName evidence="2">Suppressor of fused domain protein</fullName>
    </submittedName>
</protein>
<name>A0ABT8RD36_9BACT</name>